<comment type="caution">
    <text evidence="1">The sequence shown here is derived from an EMBL/GenBank/DDBJ whole genome shotgun (WGS) entry which is preliminary data.</text>
</comment>
<accession>A0A4U5PFT0</accession>
<reference evidence="1 2" key="1">
    <citation type="journal article" date="2015" name="Genome Biol.">
        <title>Comparative genomics of Steinernema reveals deeply conserved gene regulatory networks.</title>
        <authorList>
            <person name="Dillman A.R."/>
            <person name="Macchietto M."/>
            <person name="Porter C.F."/>
            <person name="Rogers A."/>
            <person name="Williams B."/>
            <person name="Antoshechkin I."/>
            <person name="Lee M.M."/>
            <person name="Goodwin Z."/>
            <person name="Lu X."/>
            <person name="Lewis E.E."/>
            <person name="Goodrich-Blair H."/>
            <person name="Stock S.P."/>
            <person name="Adams B.J."/>
            <person name="Sternberg P.W."/>
            <person name="Mortazavi A."/>
        </authorList>
    </citation>
    <scope>NUCLEOTIDE SEQUENCE [LARGE SCALE GENOMIC DNA]</scope>
    <source>
        <strain evidence="1 2">ALL</strain>
    </source>
</reference>
<dbReference type="EMBL" id="AZBU02000002">
    <property type="protein sequence ID" value="TKR95226.1"/>
    <property type="molecule type" value="Genomic_DNA"/>
</dbReference>
<evidence type="ECO:0000313" key="2">
    <source>
        <dbReference type="Proteomes" id="UP000298663"/>
    </source>
</evidence>
<gene>
    <name evidence="1" type="ORF">L596_009423</name>
</gene>
<dbReference type="AlphaFoldDB" id="A0A4U5PFT0"/>
<evidence type="ECO:0000313" key="1">
    <source>
        <dbReference type="EMBL" id="TKR95226.1"/>
    </source>
</evidence>
<proteinExistence type="predicted"/>
<keyword evidence="2" id="KW-1185">Reference proteome</keyword>
<reference evidence="1 2" key="2">
    <citation type="journal article" date="2019" name="G3 (Bethesda)">
        <title>Hybrid Assembly of the Genome of the Entomopathogenic Nematode Steinernema carpocapsae Identifies the X-Chromosome.</title>
        <authorList>
            <person name="Serra L."/>
            <person name="Macchietto M."/>
            <person name="Macias-Munoz A."/>
            <person name="McGill C.J."/>
            <person name="Rodriguez I.M."/>
            <person name="Rodriguez B."/>
            <person name="Murad R."/>
            <person name="Mortazavi A."/>
        </authorList>
    </citation>
    <scope>NUCLEOTIDE SEQUENCE [LARGE SCALE GENOMIC DNA]</scope>
    <source>
        <strain evidence="1 2">ALL</strain>
    </source>
</reference>
<dbReference type="Proteomes" id="UP000298663">
    <property type="component" value="Unassembled WGS sequence"/>
</dbReference>
<organism evidence="1 2">
    <name type="scientific">Steinernema carpocapsae</name>
    <name type="common">Entomopathogenic nematode</name>
    <dbReference type="NCBI Taxonomy" id="34508"/>
    <lineage>
        <taxon>Eukaryota</taxon>
        <taxon>Metazoa</taxon>
        <taxon>Ecdysozoa</taxon>
        <taxon>Nematoda</taxon>
        <taxon>Chromadorea</taxon>
        <taxon>Rhabditida</taxon>
        <taxon>Tylenchina</taxon>
        <taxon>Panagrolaimomorpha</taxon>
        <taxon>Strongyloidoidea</taxon>
        <taxon>Steinernematidae</taxon>
        <taxon>Steinernema</taxon>
    </lineage>
</organism>
<name>A0A4U5PFT0_STECR</name>
<sequence>MFSCKLPVELQLYVTMRGIFCRTGFHWDSSFTELHGFTELGFTIWHDLHFCRTHSEYGMCLVQPKEGKNWDQRGMFWDWSNLVRCDKA</sequence>
<protein>
    <submittedName>
        <fullName evidence="1">Uncharacterized protein</fullName>
    </submittedName>
</protein>